<comment type="catalytic activity">
    <reaction evidence="11">
        <text>(2S)-2-methylbutanoyl-CoA + malonyl-[ACP] + H(+) = (4S)-4-methyl-3-oxohexanoyl-[ACP] + CO2 + CoA</text>
        <dbReference type="Rhea" id="RHEA:42276"/>
        <dbReference type="Rhea" id="RHEA-COMP:9623"/>
        <dbReference type="Rhea" id="RHEA-COMP:17148"/>
        <dbReference type="ChEBI" id="CHEBI:15378"/>
        <dbReference type="ChEBI" id="CHEBI:16526"/>
        <dbReference type="ChEBI" id="CHEBI:57287"/>
        <dbReference type="ChEBI" id="CHEBI:78449"/>
        <dbReference type="ChEBI" id="CHEBI:88166"/>
        <dbReference type="ChEBI" id="CHEBI:167462"/>
        <dbReference type="EC" id="2.3.1.300"/>
    </reaction>
    <physiologicalReaction direction="left-to-right" evidence="11">
        <dbReference type="Rhea" id="RHEA:42277"/>
    </physiologicalReaction>
</comment>
<comment type="catalytic activity">
    <reaction evidence="10">
        <text>malonyl-[ACP] + acetyl-CoA + H(+) = 3-oxobutanoyl-[ACP] + CO2 + CoA</text>
        <dbReference type="Rhea" id="RHEA:12080"/>
        <dbReference type="Rhea" id="RHEA-COMP:9623"/>
        <dbReference type="Rhea" id="RHEA-COMP:9625"/>
        <dbReference type="ChEBI" id="CHEBI:15378"/>
        <dbReference type="ChEBI" id="CHEBI:16526"/>
        <dbReference type="ChEBI" id="CHEBI:57287"/>
        <dbReference type="ChEBI" id="CHEBI:57288"/>
        <dbReference type="ChEBI" id="CHEBI:78449"/>
        <dbReference type="ChEBI" id="CHEBI:78450"/>
        <dbReference type="EC" id="2.3.1.180"/>
    </reaction>
    <physiologicalReaction direction="left-to-right" evidence="10">
        <dbReference type="Rhea" id="RHEA:12081"/>
    </physiologicalReaction>
</comment>
<evidence type="ECO:0000256" key="1">
    <source>
        <dbReference type="ARBA" id="ARBA00005194"/>
    </source>
</evidence>
<evidence type="ECO:0000256" key="12">
    <source>
        <dbReference type="ARBA" id="ARBA00052467"/>
    </source>
</evidence>
<reference evidence="18 22" key="2">
    <citation type="submission" date="2019-07" db="EMBL/GenBank/DDBJ databases">
        <title>Whole genome shotgun sequence of Staphylococcus kloosii NBRC 109624.</title>
        <authorList>
            <person name="Hosoyama A."/>
            <person name="Uohara A."/>
            <person name="Ohji S."/>
            <person name="Ichikawa N."/>
        </authorList>
    </citation>
    <scope>NUCLEOTIDE SEQUENCE [LARGE SCALE GENOMIC DNA]</scope>
    <source>
        <strain evidence="18 22">NBRC 109624</strain>
    </source>
</reference>
<dbReference type="UniPathway" id="UPA00094"/>
<dbReference type="GO" id="GO:0033818">
    <property type="term" value="F:beta-ketoacyl-acyl-carrier-protein synthase III activity"/>
    <property type="evidence" value="ECO:0007669"/>
    <property type="project" value="UniProtKB-UniRule"/>
</dbReference>
<evidence type="ECO:0000256" key="6">
    <source>
        <dbReference type="ARBA" id="ARBA00023098"/>
    </source>
</evidence>
<comment type="function">
    <text evidence="14">Catalyzes the condensation reaction of fatty acid synthesis by the addition to an acyl acceptor of two carbons from malonyl-ACP. Catalyzes the first condensation reaction which initiates fatty acid synthesis and may therefore play a role in governing the total rate of fatty acid production. Possesses both acetoacetyl-ACP synthase and acetyl transacylase activities. Has some substrate preference for butyryl- and isobutyryl-CoA. Its substrate specificity determines the biosynthesis of branched-chain of fatty acids.</text>
</comment>
<comment type="pathway">
    <text evidence="1 15">Lipid metabolism; fatty acid biosynthesis.</text>
</comment>
<keyword evidence="15" id="KW-0963">Cytoplasm</keyword>
<evidence type="ECO:0000256" key="9">
    <source>
        <dbReference type="ARBA" id="ARBA00023315"/>
    </source>
</evidence>
<dbReference type="PANTHER" id="PTHR43091:SF1">
    <property type="entry name" value="BETA-KETOACYL-[ACYL-CARRIER-PROTEIN] SYNTHASE III, CHLOROPLASTIC"/>
    <property type="match status" value="1"/>
</dbReference>
<dbReference type="InterPro" id="IPR004655">
    <property type="entry name" value="FabH"/>
</dbReference>
<proteinExistence type="inferred from homology"/>
<sequence length="313" mass="33778">MNVGIKGFGAYAPENVVDNAYFESFLETSDEWISKMTGIKERRWANEDEDTSDLAYKASLKAIEDAGIEATDIDMIMVATSTGDYAFPTVANMLQTKLGIGKVASMDQLAACSGFMYAIINAQQFIKSGDYKNILVVGADKLSKITDMTDRSTAILFGDGAGAAIIGEVSEGRGILSYELGSDGSGGEYLYLNPENGKIFMNGREVFKFAVRIMGEASNKAVAKAGLQPEDVDMFVPHQANIRIMESARERLGLDKSKMSVSVDKYGNTSAASIPLSVAQELENNKIKDDDVLVFVGFGGGLTWGAITLRWGK</sequence>
<evidence type="ECO:0000256" key="14">
    <source>
        <dbReference type="ARBA" id="ARBA00055526"/>
    </source>
</evidence>
<dbReference type="GeneID" id="69905887"/>
<dbReference type="PANTHER" id="PTHR43091">
    <property type="entry name" value="3-OXOACYL-[ACYL-CARRIER-PROTEIN] SYNTHASE"/>
    <property type="match status" value="1"/>
</dbReference>
<dbReference type="NCBIfam" id="NF006829">
    <property type="entry name" value="PRK09352.1"/>
    <property type="match status" value="1"/>
</dbReference>
<dbReference type="GO" id="GO:0004315">
    <property type="term" value="F:3-oxoacyl-[acyl-carrier-protein] synthase activity"/>
    <property type="evidence" value="ECO:0007669"/>
    <property type="project" value="InterPro"/>
</dbReference>
<dbReference type="NCBIfam" id="TIGR00747">
    <property type="entry name" value="fabH"/>
    <property type="match status" value="1"/>
</dbReference>
<dbReference type="Pfam" id="PF08545">
    <property type="entry name" value="ACP_syn_III"/>
    <property type="match status" value="1"/>
</dbReference>
<dbReference type="InterPro" id="IPR013751">
    <property type="entry name" value="ACP_syn_III_N"/>
</dbReference>
<dbReference type="GO" id="GO:0006633">
    <property type="term" value="P:fatty acid biosynthetic process"/>
    <property type="evidence" value="ECO:0007669"/>
    <property type="project" value="UniProtKB-UniRule"/>
</dbReference>
<dbReference type="Proteomes" id="UP000075418">
    <property type="component" value="Unassembled WGS sequence"/>
</dbReference>
<evidence type="ECO:0000256" key="4">
    <source>
        <dbReference type="ARBA" id="ARBA00022679"/>
    </source>
</evidence>
<feature type="region of interest" description="ACP-binding" evidence="15">
    <location>
        <begin position="239"/>
        <end position="243"/>
    </location>
</feature>
<evidence type="ECO:0000259" key="17">
    <source>
        <dbReference type="Pfam" id="PF08545"/>
    </source>
</evidence>
<reference evidence="19" key="4">
    <citation type="submission" date="2021-09" db="EMBL/GenBank/DDBJ databases">
        <authorList>
            <person name="Gilroy R."/>
        </authorList>
    </citation>
    <scope>NUCLEOTIDE SEQUENCE</scope>
    <source>
        <strain evidence="19">CHK149-3286</strain>
    </source>
</reference>
<dbReference type="EC" id="2.3.1.180" evidence="15"/>
<dbReference type="FunFam" id="3.40.47.10:FF:000004">
    <property type="entry name" value="3-oxoacyl-[acyl-carrier-protein] synthase 3"/>
    <property type="match status" value="1"/>
</dbReference>
<evidence type="ECO:0000313" key="20">
    <source>
        <dbReference type="EMBL" id="KYH14962.1"/>
    </source>
</evidence>
<gene>
    <name evidence="18" type="primary">fabH1</name>
    <name evidence="15" type="synonym">fabH</name>
    <name evidence="20" type="ORF">A0131_09285</name>
    <name evidence="19" type="ORF">K8V85_10775</name>
    <name evidence="18" type="ORF">SKL01_24870</name>
</gene>
<evidence type="ECO:0000313" key="18">
    <source>
        <dbReference type="EMBL" id="GEP83309.1"/>
    </source>
</evidence>
<keyword evidence="6 15" id="KW-0443">Lipid metabolism</keyword>
<feature type="active site" evidence="15">
    <location>
        <position position="238"/>
    </location>
</feature>
<dbReference type="CDD" id="cd00830">
    <property type="entry name" value="KAS_III"/>
    <property type="match status" value="1"/>
</dbReference>
<keyword evidence="22" id="KW-1185">Reference proteome</keyword>
<dbReference type="EMBL" id="DYVT01000121">
    <property type="protein sequence ID" value="HJF68785.1"/>
    <property type="molecule type" value="Genomic_DNA"/>
</dbReference>
<dbReference type="InterPro" id="IPR016039">
    <property type="entry name" value="Thiolase-like"/>
</dbReference>
<comment type="caution">
    <text evidence="20">The sequence shown here is derived from an EMBL/GenBank/DDBJ whole genome shotgun (WGS) entry which is preliminary data.</text>
</comment>
<accession>A0A2T4RFA8</accession>
<evidence type="ECO:0000256" key="15">
    <source>
        <dbReference type="HAMAP-Rule" id="MF_01815"/>
    </source>
</evidence>
<evidence type="ECO:0000313" key="22">
    <source>
        <dbReference type="Proteomes" id="UP000321040"/>
    </source>
</evidence>
<dbReference type="AlphaFoldDB" id="A0A151A6H7"/>
<evidence type="ECO:0000256" key="13">
    <source>
        <dbReference type="ARBA" id="ARBA00052985"/>
    </source>
</evidence>
<dbReference type="EMBL" id="LUGM01000002">
    <property type="protein sequence ID" value="KYH14962.1"/>
    <property type="molecule type" value="Genomic_DNA"/>
</dbReference>
<dbReference type="GO" id="GO:0005737">
    <property type="term" value="C:cytoplasm"/>
    <property type="evidence" value="ECO:0007669"/>
    <property type="project" value="UniProtKB-SubCell"/>
</dbReference>
<feature type="active site" evidence="15">
    <location>
        <position position="268"/>
    </location>
</feature>
<feature type="domain" description="Beta-ketoacyl-[acyl-carrier-protein] synthase III C-terminal" evidence="16">
    <location>
        <begin position="223"/>
        <end position="311"/>
    </location>
</feature>
<organism evidence="20 21">
    <name type="scientific">Staphylococcus kloosii</name>
    <dbReference type="NCBI Taxonomy" id="29384"/>
    <lineage>
        <taxon>Bacteria</taxon>
        <taxon>Bacillati</taxon>
        <taxon>Bacillota</taxon>
        <taxon>Bacilli</taxon>
        <taxon>Bacillales</taxon>
        <taxon>Staphylococcaceae</taxon>
        <taxon>Staphylococcus</taxon>
    </lineage>
</organism>
<comment type="similarity">
    <text evidence="2 15">Belongs to the thiolase-like superfamily. FabH family.</text>
</comment>
<dbReference type="Proteomes" id="UP000706163">
    <property type="component" value="Unassembled WGS sequence"/>
</dbReference>
<dbReference type="KEGG" id="skl:C7J89_11075"/>
<reference evidence="19" key="3">
    <citation type="journal article" date="2021" name="PeerJ">
        <title>Extensive microbial diversity within the chicken gut microbiome revealed by metagenomics and culture.</title>
        <authorList>
            <person name="Gilroy R."/>
            <person name="Ravi A."/>
            <person name="Getino M."/>
            <person name="Pursley I."/>
            <person name="Horton D.L."/>
            <person name="Alikhan N.F."/>
            <person name="Baker D."/>
            <person name="Gharbi K."/>
            <person name="Hall N."/>
            <person name="Watson M."/>
            <person name="Adriaenssens E.M."/>
            <person name="Foster-Nyarko E."/>
            <person name="Jarju S."/>
            <person name="Secka A."/>
            <person name="Antonio M."/>
            <person name="Oren A."/>
            <person name="Chaudhuri R.R."/>
            <person name="La Ragione R."/>
            <person name="Hildebrand F."/>
            <person name="Pallen M.J."/>
        </authorList>
    </citation>
    <scope>NUCLEOTIDE SEQUENCE</scope>
    <source>
        <strain evidence="19">CHK149-3286</strain>
    </source>
</reference>
<comment type="subcellular location">
    <subcellularLocation>
        <location evidence="15">Cytoplasm</location>
    </subcellularLocation>
</comment>
<dbReference type="Pfam" id="PF08541">
    <property type="entry name" value="ACP_syn_III_C"/>
    <property type="match status" value="1"/>
</dbReference>
<keyword evidence="5 15" id="KW-0276">Fatty acid metabolism</keyword>
<dbReference type="EMBL" id="BKAQ01000027">
    <property type="protein sequence ID" value="GEP83309.1"/>
    <property type="molecule type" value="Genomic_DNA"/>
</dbReference>
<evidence type="ECO:0000256" key="5">
    <source>
        <dbReference type="ARBA" id="ARBA00022832"/>
    </source>
</evidence>
<keyword evidence="9 15" id="KW-0012">Acyltransferase</keyword>
<feature type="domain" description="Beta-ketoacyl-[acyl-carrier-protein] synthase III N-terminal" evidence="17">
    <location>
        <begin position="106"/>
        <end position="184"/>
    </location>
</feature>
<dbReference type="Proteomes" id="UP000321040">
    <property type="component" value="Unassembled WGS sequence"/>
</dbReference>
<evidence type="ECO:0000313" key="19">
    <source>
        <dbReference type="EMBL" id="HJF68785.1"/>
    </source>
</evidence>
<evidence type="ECO:0000313" key="21">
    <source>
        <dbReference type="Proteomes" id="UP000075418"/>
    </source>
</evidence>
<keyword evidence="3 15" id="KW-0444">Lipid biosynthesis</keyword>
<keyword evidence="4 15" id="KW-0808">Transferase</keyword>
<dbReference type="RefSeq" id="WP_061855115.1">
    <property type="nucleotide sequence ID" value="NZ_BKAQ01000027.1"/>
</dbReference>
<protein>
    <recommendedName>
        <fullName evidence="15">Beta-ketoacyl-[acyl-carrier-protein] synthase III</fullName>
        <shortName evidence="15">Beta-ketoacyl-ACP synthase III</shortName>
        <shortName evidence="15">KAS III</shortName>
        <ecNumber evidence="15">2.3.1.180</ecNumber>
    </recommendedName>
    <alternativeName>
        <fullName evidence="15">3-oxoacyl-[acyl-carrier-protein] synthase 3</fullName>
    </alternativeName>
    <alternativeName>
        <fullName evidence="15">3-oxoacyl-[acyl-carrier-protein] synthase III</fullName>
    </alternativeName>
</protein>
<dbReference type="HAMAP" id="MF_01815">
    <property type="entry name" value="FabH"/>
    <property type="match status" value="1"/>
</dbReference>
<dbReference type="SUPFAM" id="SSF53901">
    <property type="entry name" value="Thiolase-like"/>
    <property type="match status" value="1"/>
</dbReference>
<keyword evidence="8 15" id="KW-0511">Multifunctional enzyme</keyword>
<dbReference type="InterPro" id="IPR013747">
    <property type="entry name" value="ACP_syn_III_C"/>
</dbReference>
<keyword evidence="7 15" id="KW-0275">Fatty acid biosynthesis</keyword>
<evidence type="ECO:0000256" key="10">
    <source>
        <dbReference type="ARBA" id="ARBA00051096"/>
    </source>
</evidence>
<comment type="domain">
    <text evidence="15">The last Arg residue of the ACP-binding site is essential for the weak association between ACP/AcpP and FabH.</text>
</comment>
<reference evidence="20 21" key="1">
    <citation type="submission" date="2016-02" db="EMBL/GenBank/DDBJ databases">
        <title>Draft genome sequence of hydrocarbon degrading Staphylococcus saprophyticus Strain CNV2, isolated from crude-oil contaminated soil from Noonmati Oil Refinery, Guwahati, Assam, India.</title>
        <authorList>
            <person name="Mukherjee A."/>
            <person name="Chettri B."/>
            <person name="Langpoklakpam J."/>
            <person name="Singh A.K."/>
            <person name="Chattopadhyay D.J."/>
        </authorList>
    </citation>
    <scope>NUCLEOTIDE SEQUENCE [LARGE SCALE GENOMIC DNA]</scope>
    <source>
        <strain evidence="20 21">CNV2</strain>
    </source>
</reference>
<dbReference type="Gene3D" id="3.40.47.10">
    <property type="match status" value="1"/>
</dbReference>
<evidence type="ECO:0000259" key="16">
    <source>
        <dbReference type="Pfam" id="PF08541"/>
    </source>
</evidence>
<evidence type="ECO:0000256" key="11">
    <source>
        <dbReference type="ARBA" id="ARBA00052407"/>
    </source>
</evidence>
<evidence type="ECO:0000256" key="2">
    <source>
        <dbReference type="ARBA" id="ARBA00008642"/>
    </source>
</evidence>
<comment type="function">
    <text evidence="15">Catalyzes the condensation reaction of fatty acid synthesis by the addition to an acyl acceptor of two carbons from malonyl-ACP. Catalyzes the first condensation reaction which initiates fatty acid synthesis and may therefore play a role in governing the total rate of fatty acid production. Possesses both acetoacetyl-ACP synthase and acetyl transacylase activities. Its substrate specificity determines the biosynthesis of branched-chain and/or straight-chain of fatty acids.</text>
</comment>
<evidence type="ECO:0000256" key="7">
    <source>
        <dbReference type="ARBA" id="ARBA00023160"/>
    </source>
</evidence>
<comment type="catalytic activity">
    <reaction evidence="12">
        <text>2-methylpropanoyl-CoA + malonyl-[ACP] + H(+) = 4-methyl-3-oxopentanoyl-[ACP] + CO2 + CoA</text>
        <dbReference type="Rhea" id="RHEA:42268"/>
        <dbReference type="Rhea" id="RHEA-COMP:9623"/>
        <dbReference type="Rhea" id="RHEA-COMP:9940"/>
        <dbReference type="ChEBI" id="CHEBI:15378"/>
        <dbReference type="ChEBI" id="CHEBI:16526"/>
        <dbReference type="ChEBI" id="CHEBI:57287"/>
        <dbReference type="ChEBI" id="CHEBI:57338"/>
        <dbReference type="ChEBI" id="CHEBI:78449"/>
        <dbReference type="ChEBI" id="CHEBI:78820"/>
        <dbReference type="EC" id="2.3.1.300"/>
    </reaction>
    <physiologicalReaction direction="left-to-right" evidence="12">
        <dbReference type="Rhea" id="RHEA:42269"/>
    </physiologicalReaction>
</comment>
<name>A0A151A6H7_9STAP</name>
<comment type="subunit">
    <text evidence="15">Homodimer.</text>
</comment>
<dbReference type="OrthoDB" id="9815506at2"/>
<evidence type="ECO:0000256" key="3">
    <source>
        <dbReference type="ARBA" id="ARBA00022516"/>
    </source>
</evidence>
<comment type="catalytic activity">
    <reaction evidence="13">
        <text>3-methylbutanoyl-CoA + malonyl-[ACP] + H(+) = 5-methyl-3-oxohexanoyl-[ACP] + CO2 + CoA</text>
        <dbReference type="Rhea" id="RHEA:42272"/>
        <dbReference type="Rhea" id="RHEA-COMP:9623"/>
        <dbReference type="Rhea" id="RHEA-COMP:9941"/>
        <dbReference type="ChEBI" id="CHEBI:15378"/>
        <dbReference type="ChEBI" id="CHEBI:16526"/>
        <dbReference type="ChEBI" id="CHEBI:57287"/>
        <dbReference type="ChEBI" id="CHEBI:57345"/>
        <dbReference type="ChEBI" id="CHEBI:78449"/>
        <dbReference type="ChEBI" id="CHEBI:78822"/>
        <dbReference type="EC" id="2.3.1.300"/>
    </reaction>
    <physiologicalReaction direction="left-to-right" evidence="13">
        <dbReference type="Rhea" id="RHEA:42273"/>
    </physiologicalReaction>
</comment>
<feature type="active site" evidence="15">
    <location>
        <position position="112"/>
    </location>
</feature>
<accession>A0A151A6H7</accession>
<evidence type="ECO:0000256" key="8">
    <source>
        <dbReference type="ARBA" id="ARBA00023268"/>
    </source>
</evidence>